<dbReference type="GO" id="GO:0019068">
    <property type="term" value="P:virion assembly"/>
    <property type="evidence" value="ECO:0007669"/>
    <property type="project" value="InterPro"/>
</dbReference>
<evidence type="ECO:0000313" key="3">
    <source>
        <dbReference type="Proteomes" id="UP000193335"/>
    </source>
</evidence>
<organism evidence="2 3">
    <name type="scientific">Bradyrhizobium japonicum</name>
    <dbReference type="NCBI Taxonomy" id="375"/>
    <lineage>
        <taxon>Bacteria</taxon>
        <taxon>Pseudomonadati</taxon>
        <taxon>Pseudomonadota</taxon>
        <taxon>Alphaproteobacteria</taxon>
        <taxon>Hyphomicrobiales</taxon>
        <taxon>Nitrobacteraceae</taxon>
        <taxon>Bradyrhizobium</taxon>
    </lineage>
</organism>
<dbReference type="InterPro" id="IPR008018">
    <property type="entry name" value="Phage_tail_attach_FII"/>
</dbReference>
<proteinExistence type="predicted"/>
<dbReference type="RefSeq" id="WP_085401662.1">
    <property type="nucleotide sequence ID" value="NZ_NAFL01000255.1"/>
</dbReference>
<evidence type="ECO:0000313" key="2">
    <source>
        <dbReference type="EMBL" id="OSJ31558.1"/>
    </source>
</evidence>
<comment type="caution">
    <text evidence="2">The sequence shown here is derived from an EMBL/GenBank/DDBJ whole genome shotgun (WGS) entry which is preliminary data.</text>
</comment>
<feature type="region of interest" description="Disordered" evidence="1">
    <location>
        <begin position="97"/>
        <end position="117"/>
    </location>
</feature>
<dbReference type="Pfam" id="PF05354">
    <property type="entry name" value="Phage_attach"/>
    <property type="match status" value="1"/>
</dbReference>
<dbReference type="Gene3D" id="2.40.10.180">
    <property type="entry name" value="Phage tail proteins"/>
    <property type="match status" value="1"/>
</dbReference>
<protein>
    <submittedName>
        <fullName evidence="2">Uncharacterized protein</fullName>
    </submittedName>
</protein>
<dbReference type="EMBL" id="NAFL01000255">
    <property type="protein sequence ID" value="OSJ31558.1"/>
    <property type="molecule type" value="Genomic_DNA"/>
</dbReference>
<sequence>MIDFDALVLKPAGDIFQIKVSVTPLVTQPGQPAYEANGVYNKRDLDVEMQDGIIFSDHEVSLGIRPWDFVIPPDQGDLITIIDIRHPAFGQQYWVGDSDEDGQGGATLLLRSKEPLS</sequence>
<dbReference type="Proteomes" id="UP000193335">
    <property type="component" value="Unassembled WGS sequence"/>
</dbReference>
<name>A0A1Y2JM55_BRAJP</name>
<evidence type="ECO:0000256" key="1">
    <source>
        <dbReference type="SAM" id="MobiDB-lite"/>
    </source>
</evidence>
<accession>A0A1Y2JM55</accession>
<reference evidence="2 3" key="1">
    <citation type="submission" date="2017-03" db="EMBL/GenBank/DDBJ databases">
        <title>Whole genome sequences of fourteen strains of Bradyrhizobium canariense and one strain of Bradyrhizobium japonicum isolated from Lupinus (Papilionoideae: Genisteae) species in Algeria.</title>
        <authorList>
            <person name="Crovadore J."/>
            <person name="Chekireb D."/>
            <person name="Brachmann A."/>
            <person name="Chablais R."/>
            <person name="Cochard B."/>
            <person name="Lefort F."/>
        </authorList>
    </citation>
    <scope>NUCLEOTIDE SEQUENCE [LARGE SCALE GENOMIC DNA]</scope>
    <source>
        <strain evidence="2 3">UBMA197</strain>
    </source>
</reference>
<dbReference type="AlphaFoldDB" id="A0A1Y2JM55"/>
<dbReference type="InterPro" id="IPR053734">
    <property type="entry name" value="Phage_Head-Tail_Connect_sf"/>
</dbReference>
<gene>
    <name evidence="2" type="ORF">BSZ19_21985</name>
</gene>